<dbReference type="EMBL" id="VLPL01000001">
    <property type="protein sequence ID" value="TSJ47630.1"/>
    <property type="molecule type" value="Genomic_DNA"/>
</dbReference>
<reference evidence="4 5" key="1">
    <citation type="submission" date="2019-07" db="EMBL/GenBank/DDBJ databases">
        <authorList>
            <person name="Huq M.A."/>
        </authorList>
    </citation>
    <scope>NUCLEOTIDE SEQUENCE [LARGE SCALE GENOMIC DNA]</scope>
    <source>
        <strain evidence="4 5">MAH-3</strain>
    </source>
</reference>
<evidence type="ECO:0000313" key="5">
    <source>
        <dbReference type="Proteomes" id="UP000316008"/>
    </source>
</evidence>
<dbReference type="InterPro" id="IPR042099">
    <property type="entry name" value="ANL_N_sf"/>
</dbReference>
<keyword evidence="2" id="KW-0436">Ligase</keyword>
<dbReference type="GO" id="GO:0006631">
    <property type="term" value="P:fatty acid metabolic process"/>
    <property type="evidence" value="ECO:0007669"/>
    <property type="project" value="TreeGrafter"/>
</dbReference>
<dbReference type="Gene3D" id="3.40.50.12780">
    <property type="entry name" value="N-terminal domain of ligase-like"/>
    <property type="match status" value="1"/>
</dbReference>
<organism evidence="4 5">
    <name type="scientific">Fluviicola chungangensis</name>
    <dbReference type="NCBI Taxonomy" id="2597671"/>
    <lineage>
        <taxon>Bacteria</taxon>
        <taxon>Pseudomonadati</taxon>
        <taxon>Bacteroidota</taxon>
        <taxon>Flavobacteriia</taxon>
        <taxon>Flavobacteriales</taxon>
        <taxon>Crocinitomicaceae</taxon>
        <taxon>Fluviicola</taxon>
    </lineage>
</organism>
<dbReference type="SUPFAM" id="SSF56801">
    <property type="entry name" value="Acetyl-CoA synthetase-like"/>
    <property type="match status" value="1"/>
</dbReference>
<dbReference type="Proteomes" id="UP000316008">
    <property type="component" value="Unassembled WGS sequence"/>
</dbReference>
<dbReference type="Pfam" id="PF00501">
    <property type="entry name" value="AMP-binding"/>
    <property type="match status" value="1"/>
</dbReference>
<dbReference type="PANTHER" id="PTHR43201:SF5">
    <property type="entry name" value="MEDIUM-CHAIN ACYL-COA LIGASE ACSF2, MITOCHONDRIAL"/>
    <property type="match status" value="1"/>
</dbReference>
<dbReference type="OrthoDB" id="8870348at2"/>
<keyword evidence="5" id="KW-1185">Reference proteome</keyword>
<comment type="similarity">
    <text evidence="1">Belongs to the ATP-dependent AMP-binding enzyme family.</text>
</comment>
<dbReference type="Gene3D" id="3.30.300.30">
    <property type="match status" value="1"/>
</dbReference>
<protein>
    <submittedName>
        <fullName evidence="4">AMP-binding protein</fullName>
    </submittedName>
</protein>
<dbReference type="RefSeq" id="WP_144331166.1">
    <property type="nucleotide sequence ID" value="NZ_VLPL01000001.1"/>
</dbReference>
<evidence type="ECO:0000256" key="1">
    <source>
        <dbReference type="ARBA" id="ARBA00006432"/>
    </source>
</evidence>
<name>A0A556N614_9FLAO</name>
<evidence type="ECO:0000259" key="3">
    <source>
        <dbReference type="Pfam" id="PF00501"/>
    </source>
</evidence>
<proteinExistence type="inferred from homology"/>
<evidence type="ECO:0000256" key="2">
    <source>
        <dbReference type="ARBA" id="ARBA00022598"/>
    </source>
</evidence>
<dbReference type="PANTHER" id="PTHR43201">
    <property type="entry name" value="ACYL-COA SYNTHETASE"/>
    <property type="match status" value="1"/>
</dbReference>
<dbReference type="GO" id="GO:0031956">
    <property type="term" value="F:medium-chain fatty acid-CoA ligase activity"/>
    <property type="evidence" value="ECO:0007669"/>
    <property type="project" value="TreeGrafter"/>
</dbReference>
<dbReference type="InterPro" id="IPR000873">
    <property type="entry name" value="AMP-dep_synth/lig_dom"/>
</dbReference>
<accession>A0A556N614</accession>
<feature type="domain" description="AMP-dependent synthetase/ligase" evidence="3">
    <location>
        <begin position="36"/>
        <end position="182"/>
    </location>
</feature>
<dbReference type="InterPro" id="IPR045851">
    <property type="entry name" value="AMP-bd_C_sf"/>
</dbReference>
<dbReference type="AlphaFoldDB" id="A0A556N614"/>
<gene>
    <name evidence="4" type="ORF">FO442_00455</name>
</gene>
<sequence length="334" mass="37360">MAFEVTYTDCSAETYKEIRGIIALWREGAPEYRVKTSGSTGTPKLIVLKREQLEASAKRSNSVFGLTENARVLMPLSPMTIGGKMMLIRALVGNYSIEVVEPRANPLVEVDPKQTYSFVSLVPYQLKSILEESPEKLDRFDNILLGGMGLSAQLEETLSTLKPAVYIGFGMTETVSHIALRKMGDPVYRALDGVHLDLSEGSLVITDSTLGIEHMQTNDLAELIDHTHFRWLGRADFVINSGGLKIYPEGMEQVIDELIEVPFIIGGIPDETFGEVCVLILEEALPEEKFRQIQEIIREKFGKYAAPKKQLVSHILKTEYGKIRRKETLNSLLK</sequence>
<evidence type="ECO:0000313" key="4">
    <source>
        <dbReference type="EMBL" id="TSJ47630.1"/>
    </source>
</evidence>
<comment type="caution">
    <text evidence="4">The sequence shown here is derived from an EMBL/GenBank/DDBJ whole genome shotgun (WGS) entry which is preliminary data.</text>
</comment>